<dbReference type="EMBL" id="VDCV01000006">
    <property type="protein sequence ID" value="KAB5552480.1"/>
    <property type="molecule type" value="Genomic_DNA"/>
</dbReference>
<keyword evidence="2" id="KW-0479">Metal-binding</keyword>
<dbReference type="PANTHER" id="PTHR47208:SF5">
    <property type="entry name" value="FCS-LIKE ZINC FINGER 12-RELATED"/>
    <property type="match status" value="1"/>
</dbReference>
<accession>A0A5N5MBE3</accession>
<evidence type="ECO:0000256" key="1">
    <source>
        <dbReference type="ARBA" id="ARBA00009374"/>
    </source>
</evidence>
<dbReference type="InterPro" id="IPR007650">
    <property type="entry name" value="Zf-FLZ_dom"/>
</dbReference>
<dbReference type="Pfam" id="PF04570">
    <property type="entry name" value="zf-FLZ"/>
    <property type="match status" value="1"/>
</dbReference>
<evidence type="ECO:0000256" key="2">
    <source>
        <dbReference type="ARBA" id="ARBA00022723"/>
    </source>
</evidence>
<evidence type="ECO:0000313" key="7">
    <source>
        <dbReference type="Proteomes" id="UP000326939"/>
    </source>
</evidence>
<dbReference type="PANTHER" id="PTHR47208">
    <property type="entry name" value="OS02G0174800 PROTEIN"/>
    <property type="match status" value="1"/>
</dbReference>
<comment type="similarity">
    <text evidence="1">Belongs to the FLZ family.</text>
</comment>
<dbReference type="Proteomes" id="UP000326939">
    <property type="component" value="Chromosome 6"/>
</dbReference>
<organism evidence="6 7">
    <name type="scientific">Salix brachista</name>
    <dbReference type="NCBI Taxonomy" id="2182728"/>
    <lineage>
        <taxon>Eukaryota</taxon>
        <taxon>Viridiplantae</taxon>
        <taxon>Streptophyta</taxon>
        <taxon>Embryophyta</taxon>
        <taxon>Tracheophyta</taxon>
        <taxon>Spermatophyta</taxon>
        <taxon>Magnoliopsida</taxon>
        <taxon>eudicotyledons</taxon>
        <taxon>Gunneridae</taxon>
        <taxon>Pentapetalae</taxon>
        <taxon>rosids</taxon>
        <taxon>fabids</taxon>
        <taxon>Malpighiales</taxon>
        <taxon>Salicaceae</taxon>
        <taxon>Saliceae</taxon>
        <taxon>Salix</taxon>
    </lineage>
</organism>
<name>A0A5N5MBE3_9ROSI</name>
<reference evidence="7" key="1">
    <citation type="journal article" date="2019" name="Gigascience">
        <title>De novo genome assembly of the endangered Acer yangbiense, a plant species with extremely small populations endemic to Yunnan Province, China.</title>
        <authorList>
            <person name="Yang J."/>
            <person name="Wariss H.M."/>
            <person name="Tao L."/>
            <person name="Zhang R."/>
            <person name="Yun Q."/>
            <person name="Hollingsworth P."/>
            <person name="Dao Z."/>
            <person name="Luo G."/>
            <person name="Guo H."/>
            <person name="Ma Y."/>
            <person name="Sun W."/>
        </authorList>
    </citation>
    <scope>NUCLEOTIDE SEQUENCE [LARGE SCALE GENOMIC DNA]</scope>
    <source>
        <strain evidence="7">cv. br00</strain>
    </source>
</reference>
<sequence>MLGKRTNPMIGRLSELLVPGNRAKFMDANTSPRSPFDYKNQSPKGLKNYCDLGGVGLGIVAALDKPSNTDMGHEFLAKYAICRSNLNRSVPVPVPVNSGKNCEIFSCDFEEMDMGSLEDYTFVTIHAPNQSFTRVYHDGGEHGKRGHDRRCENTGCTSVLKKFPAGAVEDVSLYPTSDFLSSCHLCRKKLHGRDIYMYRGEKAFCSVECRSSQIMTDERKEQCLSEVARSADVASSPFKTSPIFSAGILAI</sequence>
<dbReference type="PROSITE" id="PS51795">
    <property type="entry name" value="ZF_FLZ"/>
    <property type="match status" value="1"/>
</dbReference>
<proteinExistence type="inferred from homology"/>
<gene>
    <name evidence="6" type="ORF">DKX38_009791</name>
</gene>
<evidence type="ECO:0000259" key="5">
    <source>
        <dbReference type="PROSITE" id="PS51795"/>
    </source>
</evidence>
<evidence type="ECO:0000256" key="4">
    <source>
        <dbReference type="PROSITE-ProRule" id="PRU01131"/>
    </source>
</evidence>
<dbReference type="GO" id="GO:0008270">
    <property type="term" value="F:zinc ion binding"/>
    <property type="evidence" value="ECO:0007669"/>
    <property type="project" value="UniProtKB-KW"/>
</dbReference>
<protein>
    <recommendedName>
        <fullName evidence="5">FLZ-type domain-containing protein</fullName>
    </recommendedName>
</protein>
<dbReference type="AlphaFoldDB" id="A0A5N5MBE3"/>
<keyword evidence="3" id="KW-0863">Zinc-finger</keyword>
<evidence type="ECO:0000256" key="3">
    <source>
        <dbReference type="ARBA" id="ARBA00022771"/>
    </source>
</evidence>
<feature type="zinc finger region" description="FLZ-type" evidence="4">
    <location>
        <begin position="178"/>
        <end position="221"/>
    </location>
</feature>
<dbReference type="InterPro" id="IPR044604">
    <property type="entry name" value="FLZ12/13/14"/>
</dbReference>
<keyword evidence="7" id="KW-1185">Reference proteome</keyword>
<keyword evidence="3" id="KW-0862">Zinc</keyword>
<feature type="domain" description="FLZ-type" evidence="5">
    <location>
        <begin position="178"/>
        <end position="221"/>
    </location>
</feature>
<comment type="caution">
    <text evidence="6">The sequence shown here is derived from an EMBL/GenBank/DDBJ whole genome shotgun (WGS) entry which is preliminary data.</text>
</comment>
<evidence type="ECO:0000313" key="6">
    <source>
        <dbReference type="EMBL" id="KAB5552480.1"/>
    </source>
</evidence>